<keyword evidence="2" id="KW-1185">Reference proteome</keyword>
<sequence>MLRILKRCYGPSLYAGTRFSFTRHPSGIYGVAEANWSIPYSGDGEQARYGRPFIRQKFILSFWRILYLIFAYDIEPRAHTIECPILRGELMLSVARGCVVDLPLRQQRAHAPEQQQQVDEPSHRAHLERPAWADAWMINLKGMVEAAILPMHQLCIDLETRVSSMETQMMGLQPFLTTTSGTLRVMSRRLGTIEISSGR</sequence>
<gene>
    <name evidence="1" type="ORF">CJ030_MR2G009970</name>
</gene>
<comment type="caution">
    <text evidence="1">The sequence shown here is derived from an EMBL/GenBank/DDBJ whole genome shotgun (WGS) entry which is preliminary data.</text>
</comment>
<dbReference type="EMBL" id="RXIC02000020">
    <property type="protein sequence ID" value="KAB1224621.1"/>
    <property type="molecule type" value="Genomic_DNA"/>
</dbReference>
<name>A0A6A1WHC4_9ROSI</name>
<evidence type="ECO:0000313" key="1">
    <source>
        <dbReference type="EMBL" id="KAB1224621.1"/>
    </source>
</evidence>
<dbReference type="Proteomes" id="UP000516437">
    <property type="component" value="Chromosome 2"/>
</dbReference>
<organism evidence="1 2">
    <name type="scientific">Morella rubra</name>
    <name type="common">Chinese bayberry</name>
    <dbReference type="NCBI Taxonomy" id="262757"/>
    <lineage>
        <taxon>Eukaryota</taxon>
        <taxon>Viridiplantae</taxon>
        <taxon>Streptophyta</taxon>
        <taxon>Embryophyta</taxon>
        <taxon>Tracheophyta</taxon>
        <taxon>Spermatophyta</taxon>
        <taxon>Magnoliopsida</taxon>
        <taxon>eudicotyledons</taxon>
        <taxon>Gunneridae</taxon>
        <taxon>Pentapetalae</taxon>
        <taxon>rosids</taxon>
        <taxon>fabids</taxon>
        <taxon>Fagales</taxon>
        <taxon>Myricaceae</taxon>
        <taxon>Morella</taxon>
    </lineage>
</organism>
<evidence type="ECO:0000313" key="2">
    <source>
        <dbReference type="Proteomes" id="UP000516437"/>
    </source>
</evidence>
<dbReference type="AlphaFoldDB" id="A0A6A1WHC4"/>
<reference evidence="1 2" key="1">
    <citation type="journal article" date="2019" name="Plant Biotechnol. J.">
        <title>The red bayberry genome and genetic basis of sex determination.</title>
        <authorList>
            <person name="Jia H.M."/>
            <person name="Jia H.J."/>
            <person name="Cai Q.L."/>
            <person name="Wang Y."/>
            <person name="Zhao H.B."/>
            <person name="Yang W.F."/>
            <person name="Wang G.Y."/>
            <person name="Li Y.H."/>
            <person name="Zhan D.L."/>
            <person name="Shen Y.T."/>
            <person name="Niu Q.F."/>
            <person name="Chang L."/>
            <person name="Qiu J."/>
            <person name="Zhao L."/>
            <person name="Xie H.B."/>
            <person name="Fu W.Y."/>
            <person name="Jin J."/>
            <person name="Li X.W."/>
            <person name="Jiao Y."/>
            <person name="Zhou C.C."/>
            <person name="Tu T."/>
            <person name="Chai C.Y."/>
            <person name="Gao J.L."/>
            <person name="Fan L.J."/>
            <person name="van de Weg E."/>
            <person name="Wang J.Y."/>
            <person name="Gao Z.S."/>
        </authorList>
    </citation>
    <scope>NUCLEOTIDE SEQUENCE [LARGE SCALE GENOMIC DNA]</scope>
    <source>
        <tissue evidence="1">Leaves</tissue>
    </source>
</reference>
<proteinExistence type="predicted"/>
<accession>A0A6A1WHC4</accession>
<protein>
    <submittedName>
        <fullName evidence="1">Uncharacterized protein</fullName>
    </submittedName>
</protein>